<protein>
    <submittedName>
        <fullName evidence="2">Uncharacterized protein</fullName>
    </submittedName>
</protein>
<feature type="chain" id="PRO_5009855375" evidence="1">
    <location>
        <begin position="26"/>
        <end position="223"/>
    </location>
</feature>
<dbReference type="EMBL" id="CP013290">
    <property type="protein sequence ID" value="APH01712.1"/>
    <property type="molecule type" value="Genomic_DNA"/>
</dbReference>
<reference evidence="2 3" key="1">
    <citation type="submission" date="2015-11" db="EMBL/GenBank/DDBJ databases">
        <authorList>
            <person name="Zhang Y."/>
            <person name="Guo Z."/>
        </authorList>
    </citation>
    <scope>NUCLEOTIDE SEQUENCE [LARGE SCALE GENOMIC DNA]</scope>
    <source>
        <strain evidence="2 3">YFY001</strain>
    </source>
</reference>
<accession>A0A1L3MHF4</accession>
<name>A0A1L3MHF4_9MICO</name>
<organism evidence="2 3">
    <name type="scientific">Janibacter indicus</name>
    <dbReference type="NCBI Taxonomy" id="857417"/>
    <lineage>
        <taxon>Bacteria</taxon>
        <taxon>Bacillati</taxon>
        <taxon>Actinomycetota</taxon>
        <taxon>Actinomycetes</taxon>
        <taxon>Micrococcales</taxon>
        <taxon>Intrasporangiaceae</taxon>
        <taxon>Janibacter</taxon>
    </lineage>
</organism>
<dbReference type="Proteomes" id="UP000182938">
    <property type="component" value="Chromosome"/>
</dbReference>
<dbReference type="KEGG" id="jte:ASJ30_09395"/>
<dbReference type="RefSeq" id="WP_072624873.1">
    <property type="nucleotide sequence ID" value="NZ_CP013290.1"/>
</dbReference>
<proteinExistence type="predicted"/>
<keyword evidence="3" id="KW-1185">Reference proteome</keyword>
<dbReference type="PROSITE" id="PS51257">
    <property type="entry name" value="PROKAR_LIPOPROTEIN"/>
    <property type="match status" value="1"/>
</dbReference>
<dbReference type="AlphaFoldDB" id="A0A1L3MHF4"/>
<feature type="signal peptide" evidence="1">
    <location>
        <begin position="1"/>
        <end position="25"/>
    </location>
</feature>
<evidence type="ECO:0000313" key="2">
    <source>
        <dbReference type="EMBL" id="APH01712.1"/>
    </source>
</evidence>
<keyword evidence="1" id="KW-0732">Signal</keyword>
<evidence type="ECO:0000256" key="1">
    <source>
        <dbReference type="SAM" id="SignalP"/>
    </source>
</evidence>
<gene>
    <name evidence="2" type="ORF">ASJ30_09395</name>
</gene>
<sequence length="223" mass="24578">MLTRVAAAAALSLVPVAVTAVPAQAAYSCSVTTPSKVSVTSPYRALTATYSAGCLRYAESAAWSVIHPTQGSFDFIYYDGSSSTQTMDWYDWNPIGTYTVRPEGAYDYNYNDMTQNTRKMTVKIGARQSISTSRSGRYVTVKGTSTRYSRTSYPSGFRAWPGTKVALRQKTCSSCSWTWVKSGTTDRYGRVTLKAYASTTRYWQLATVDTSTTWGRASTSARR</sequence>
<evidence type="ECO:0000313" key="3">
    <source>
        <dbReference type="Proteomes" id="UP000182938"/>
    </source>
</evidence>